<dbReference type="Gene3D" id="3.30.460.10">
    <property type="entry name" value="Beta Polymerase, domain 2"/>
    <property type="match status" value="1"/>
</dbReference>
<keyword evidence="5" id="KW-0809">Transit peptide</keyword>
<dbReference type="SUPFAM" id="SSF81301">
    <property type="entry name" value="Nucleotidyltransferase"/>
    <property type="match status" value="1"/>
</dbReference>
<dbReference type="GO" id="GO:0009507">
    <property type="term" value="C:chloroplast"/>
    <property type="evidence" value="ECO:0007669"/>
    <property type="project" value="UniProtKB-SubCell"/>
</dbReference>
<comment type="similarity">
    <text evidence="2">Belongs to the Iojap/RsfS family.</text>
</comment>
<dbReference type="NCBIfam" id="TIGR00090">
    <property type="entry name" value="rsfS_iojap_ybeB"/>
    <property type="match status" value="1"/>
</dbReference>
<dbReference type="EMBL" id="VDCV01000011">
    <property type="protein sequence ID" value="KAB5534850.1"/>
    <property type="molecule type" value="Genomic_DNA"/>
</dbReference>
<dbReference type="GO" id="GO:0017148">
    <property type="term" value="P:negative regulation of translation"/>
    <property type="evidence" value="ECO:0007669"/>
    <property type="project" value="TreeGrafter"/>
</dbReference>
<keyword evidence="4" id="KW-0934">Plastid</keyword>
<dbReference type="AlphaFoldDB" id="A0A5N5KWS7"/>
<name>A0A5N5KWS7_9ROSI</name>
<proteinExistence type="inferred from homology"/>
<evidence type="ECO:0000256" key="2">
    <source>
        <dbReference type="ARBA" id="ARBA00010574"/>
    </source>
</evidence>
<gene>
    <name evidence="9" type="ORF">DKX38_017936</name>
</gene>
<keyword evidence="8" id="KW-1133">Transmembrane helix</keyword>
<evidence type="ECO:0000256" key="8">
    <source>
        <dbReference type="SAM" id="Phobius"/>
    </source>
</evidence>
<accession>A0A5N5KWS7</accession>
<dbReference type="GO" id="GO:0043023">
    <property type="term" value="F:ribosomal large subunit binding"/>
    <property type="evidence" value="ECO:0007669"/>
    <property type="project" value="TreeGrafter"/>
</dbReference>
<evidence type="ECO:0000313" key="10">
    <source>
        <dbReference type="Proteomes" id="UP000326939"/>
    </source>
</evidence>
<comment type="caution">
    <text evidence="9">The sequence shown here is derived from an EMBL/GenBank/DDBJ whole genome shotgun (WGS) entry which is preliminary data.</text>
</comment>
<keyword evidence="3" id="KW-0150">Chloroplast</keyword>
<keyword evidence="10" id="KW-1185">Reference proteome</keyword>
<reference evidence="10" key="1">
    <citation type="journal article" date="2019" name="Gigascience">
        <title>De novo genome assembly of the endangered Acer yangbiense, a plant species with extremely small populations endemic to Yunnan Province, China.</title>
        <authorList>
            <person name="Yang J."/>
            <person name="Wariss H.M."/>
            <person name="Tao L."/>
            <person name="Zhang R."/>
            <person name="Yun Q."/>
            <person name="Hollingsworth P."/>
            <person name="Dao Z."/>
            <person name="Luo G."/>
            <person name="Guo H."/>
            <person name="Ma Y."/>
            <person name="Sun W."/>
        </authorList>
    </citation>
    <scope>NUCLEOTIDE SEQUENCE [LARGE SCALE GENOMIC DNA]</scope>
    <source>
        <strain evidence="10">cv. br00</strain>
    </source>
</reference>
<evidence type="ECO:0000313" key="9">
    <source>
        <dbReference type="EMBL" id="KAB5534850.1"/>
    </source>
</evidence>
<feature type="transmembrane region" description="Helical" evidence="8">
    <location>
        <begin position="90"/>
        <end position="110"/>
    </location>
</feature>
<keyword evidence="8" id="KW-0812">Transmembrane</keyword>
<evidence type="ECO:0000256" key="4">
    <source>
        <dbReference type="ARBA" id="ARBA00022640"/>
    </source>
</evidence>
<evidence type="ECO:0000256" key="5">
    <source>
        <dbReference type="ARBA" id="ARBA00022946"/>
    </source>
</evidence>
<dbReference type="InterPro" id="IPR004394">
    <property type="entry name" value="Iojap/RsfS/C7orf30"/>
</dbReference>
<protein>
    <recommendedName>
        <fullName evidence="7">Protein Iojap, chloroplastic</fullName>
    </recommendedName>
</protein>
<evidence type="ECO:0000256" key="1">
    <source>
        <dbReference type="ARBA" id="ARBA00004229"/>
    </source>
</evidence>
<sequence>MAVSTALSIAGAGAGNRFSGEFQQLGRVDTRLSQKPRKHSVWLCLCRHQSPHYYKCFWQESRTEKLSFKKNLALRKDSDESFLSNVKTEVMVFCCIVLWFVLVNLIMILFNRVLAKLKKVLEESIRYHQTKCSSWESLKFFSFLADAIDWLDVGMYEEARDHVEFELLSPTFWKKWLLFVSHALPLESTKCMNVVSYQFKHTKPVSPHCAAGEIHIRLNVEDTDEMFDGLFDKYGKVVFRSNDNKPPTAEVDDDAESLSSFLKDTCCCFCFAIISFNYIFTGFFYEQDKHIAIMHTGLVAVEMAKVASDVKASDIRVLFVKPLVYWTRFFIIATAFSRPQIDAINSRMRDLAEKKYGRVSTGDTKPNSWTLLDFGDVVIHIFLPPQREFYNLEEFYGNATLIELPFENQPPLGR</sequence>
<dbReference type="PANTHER" id="PTHR21043:SF2">
    <property type="entry name" value="PROTEIN IOJAP, CHLOROPLASTIC"/>
    <property type="match status" value="1"/>
</dbReference>
<evidence type="ECO:0000256" key="6">
    <source>
        <dbReference type="ARBA" id="ARBA00061915"/>
    </source>
</evidence>
<organism evidence="9 10">
    <name type="scientific">Salix brachista</name>
    <dbReference type="NCBI Taxonomy" id="2182728"/>
    <lineage>
        <taxon>Eukaryota</taxon>
        <taxon>Viridiplantae</taxon>
        <taxon>Streptophyta</taxon>
        <taxon>Embryophyta</taxon>
        <taxon>Tracheophyta</taxon>
        <taxon>Spermatophyta</taxon>
        <taxon>Magnoliopsida</taxon>
        <taxon>eudicotyledons</taxon>
        <taxon>Gunneridae</taxon>
        <taxon>Pentapetalae</taxon>
        <taxon>rosids</taxon>
        <taxon>fabids</taxon>
        <taxon>Malpighiales</taxon>
        <taxon>Salicaceae</taxon>
        <taxon>Saliceae</taxon>
        <taxon>Salix</taxon>
    </lineage>
</organism>
<keyword evidence="8" id="KW-0472">Membrane</keyword>
<evidence type="ECO:0000256" key="3">
    <source>
        <dbReference type="ARBA" id="ARBA00022528"/>
    </source>
</evidence>
<dbReference type="InterPro" id="IPR043519">
    <property type="entry name" value="NT_sf"/>
</dbReference>
<dbReference type="PANTHER" id="PTHR21043">
    <property type="entry name" value="IOJAP SUPERFAMILY ORTHOLOG"/>
    <property type="match status" value="1"/>
</dbReference>
<dbReference type="Proteomes" id="UP000326939">
    <property type="component" value="Chromosome 11"/>
</dbReference>
<comment type="subcellular location">
    <subcellularLocation>
        <location evidence="1">Plastid</location>
        <location evidence="1">Chloroplast</location>
    </subcellularLocation>
</comment>
<dbReference type="HAMAP" id="MF_01477">
    <property type="entry name" value="Iojap_RsfS"/>
    <property type="match status" value="1"/>
</dbReference>
<dbReference type="Pfam" id="PF02410">
    <property type="entry name" value="RsfS"/>
    <property type="match status" value="1"/>
</dbReference>
<dbReference type="FunFam" id="3.30.460.10:FF:000026">
    <property type="entry name" value="Protein Iojap, chloroplastic"/>
    <property type="match status" value="1"/>
</dbReference>
<evidence type="ECO:0000256" key="7">
    <source>
        <dbReference type="ARBA" id="ARBA00069129"/>
    </source>
</evidence>
<comment type="subunit">
    <text evidence="6">Interacts with chloroplast ribosomal protein uL14c (rpl14).</text>
</comment>
<dbReference type="GO" id="GO:0090071">
    <property type="term" value="P:negative regulation of ribosome biogenesis"/>
    <property type="evidence" value="ECO:0007669"/>
    <property type="project" value="TreeGrafter"/>
</dbReference>